<dbReference type="EMBL" id="CAINUL010000008">
    <property type="protein sequence ID" value="CAD0110922.1"/>
    <property type="molecule type" value="Genomic_DNA"/>
</dbReference>
<dbReference type="InterPro" id="IPR050879">
    <property type="entry name" value="Acyltransferase_3"/>
</dbReference>
<protein>
    <recommendedName>
        <fullName evidence="2">Acyltransferase 3 domain-containing protein</fullName>
    </recommendedName>
</protein>
<reference evidence="3" key="1">
    <citation type="submission" date="2020-06" db="EMBL/GenBank/DDBJ databases">
        <authorList>
            <person name="Onetto C."/>
        </authorList>
    </citation>
    <scope>NUCLEOTIDE SEQUENCE</scope>
</reference>
<keyword evidence="1" id="KW-1133">Transmembrane helix</keyword>
<dbReference type="InterPro" id="IPR002656">
    <property type="entry name" value="Acyl_transf_3_dom"/>
</dbReference>
<evidence type="ECO:0000256" key="1">
    <source>
        <dbReference type="SAM" id="Phobius"/>
    </source>
</evidence>
<keyword evidence="1" id="KW-0472">Membrane</keyword>
<feature type="transmembrane region" description="Helical" evidence="1">
    <location>
        <begin position="314"/>
        <end position="334"/>
    </location>
</feature>
<dbReference type="Proteomes" id="UP000745764">
    <property type="component" value="Unassembled WGS sequence"/>
</dbReference>
<accession>A0A9N8PU07</accession>
<dbReference type="GO" id="GO:0016747">
    <property type="term" value="F:acyltransferase activity, transferring groups other than amino-acyl groups"/>
    <property type="evidence" value="ECO:0007669"/>
    <property type="project" value="InterPro"/>
</dbReference>
<feature type="transmembrane region" description="Helical" evidence="1">
    <location>
        <begin position="168"/>
        <end position="187"/>
    </location>
</feature>
<dbReference type="PANTHER" id="PTHR23028">
    <property type="entry name" value="ACETYLTRANSFERASE"/>
    <property type="match status" value="1"/>
</dbReference>
<evidence type="ECO:0000259" key="2">
    <source>
        <dbReference type="Pfam" id="PF01757"/>
    </source>
</evidence>
<dbReference type="PANTHER" id="PTHR23028:SF134">
    <property type="entry name" value="PUTATIVE (AFU_ORTHOLOGUE AFUA_4G08520)-RELATED"/>
    <property type="match status" value="1"/>
</dbReference>
<evidence type="ECO:0000313" key="3">
    <source>
        <dbReference type="EMBL" id="CAD0110922.1"/>
    </source>
</evidence>
<evidence type="ECO:0000313" key="4">
    <source>
        <dbReference type="Proteomes" id="UP000745764"/>
    </source>
</evidence>
<keyword evidence="4" id="KW-1185">Reference proteome</keyword>
<gene>
    <name evidence="3" type="ORF">AWRI4620_LOCUS5177</name>
</gene>
<feature type="domain" description="Acyltransferase 3" evidence="2">
    <location>
        <begin position="74"/>
        <end position="449"/>
    </location>
</feature>
<dbReference type="Pfam" id="PF01757">
    <property type="entry name" value="Acyl_transf_3"/>
    <property type="match status" value="1"/>
</dbReference>
<feature type="transmembrane region" description="Helical" evidence="1">
    <location>
        <begin position="346"/>
        <end position="366"/>
    </location>
</feature>
<dbReference type="OrthoDB" id="5405781at2759"/>
<feature type="transmembrane region" description="Helical" evidence="1">
    <location>
        <begin position="435"/>
        <end position="457"/>
    </location>
</feature>
<feature type="transmembrane region" description="Helical" evidence="1">
    <location>
        <begin position="403"/>
        <end position="423"/>
    </location>
</feature>
<proteinExistence type="predicted"/>
<dbReference type="AlphaFoldDB" id="A0A9N8PU07"/>
<feature type="transmembrane region" description="Helical" evidence="1">
    <location>
        <begin position="115"/>
        <end position="137"/>
    </location>
</feature>
<comment type="caution">
    <text evidence="3">The sequence shown here is derived from an EMBL/GenBank/DDBJ whole genome shotgun (WGS) entry which is preliminary data.</text>
</comment>
<keyword evidence="1" id="KW-0812">Transmembrane</keyword>
<sequence length="493" mass="56085">MSEGQTSPRWTLEQARRDVEALGSRARGSISIPTVSSTSHTAKQALVFIIPSPIQNILYPPAEPASAVPQRPTAWVDGMRGIAALLVVFYHLSYSTLDVYTGWSEGHYDYLRLPFIKALYSGTATVSLFFVLSGYALSYKPVKQMRSGEYDVLFSGLCSSVFRRVVRLFLPCVASTFIIVVLVRLGFYSRTYEFANDANRLPGIREHHANRYNTIIEQIWVWLKSFAGFMNPFAEAGIGKSVYLDVHLWTIPVEYLGLSRLRPILRMLGLVCLLCWTHRIDHWTMTLFYGGFFMAELDIRRSTAESSHKTDSNIALKCLWSAFNIFIFMGGLFLAGQPERNTENTYIWSTIMTLVPGYIIDSWRYWTTWGALLLVYSTSNDKILQCLFTNCVSQYLGKISFSLYLVHGFIIHTLGYSLLETFWRIIGEDKKETCFVLVATCVVTTAIWLADIFMRLVDTPSVKFARWLEGKCAAKKTTEIKEEPVWRDASTLV</sequence>
<organism evidence="3 4">
    <name type="scientific">Aureobasidium uvarum</name>
    <dbReference type="NCBI Taxonomy" id="2773716"/>
    <lineage>
        <taxon>Eukaryota</taxon>
        <taxon>Fungi</taxon>
        <taxon>Dikarya</taxon>
        <taxon>Ascomycota</taxon>
        <taxon>Pezizomycotina</taxon>
        <taxon>Dothideomycetes</taxon>
        <taxon>Dothideomycetidae</taxon>
        <taxon>Dothideales</taxon>
        <taxon>Saccotheciaceae</taxon>
        <taxon>Aureobasidium</taxon>
    </lineage>
</organism>
<feature type="non-terminal residue" evidence="3">
    <location>
        <position position="1"/>
    </location>
</feature>
<name>A0A9N8PU07_9PEZI</name>
<feature type="transmembrane region" description="Helical" evidence="1">
    <location>
        <begin position="81"/>
        <end position="103"/>
    </location>
</feature>